<accession>A0ABZ2UB45</accession>
<evidence type="ECO:0000313" key="1">
    <source>
        <dbReference type="EMBL" id="WYZ18698.1"/>
    </source>
</evidence>
<dbReference type="Proteomes" id="UP001623852">
    <property type="component" value="Chromosome"/>
</dbReference>
<sequence length="55" mass="6351">METLKVVTAKELANLMGVSETSAKRYLKDIKSEYQCKRVLGEHVNKYFKIDTKNT</sequence>
<proteinExistence type="predicted"/>
<reference evidence="1 2" key="1">
    <citation type="submission" date="2024-03" db="EMBL/GenBank/DDBJ databases">
        <title>Flavobacterium soyae.</title>
        <authorList>
            <person name="Zheng W."/>
        </authorList>
    </citation>
    <scope>NUCLEOTIDE SEQUENCE [LARGE SCALE GENOMIC DNA]</scope>
    <source>
        <strain evidence="1 2">55</strain>
    </source>
</reference>
<organism evidence="1 2">
    <name type="scientific">Flavobacterium soyae</name>
    <dbReference type="NCBI Taxonomy" id="2903098"/>
    <lineage>
        <taxon>Bacteria</taxon>
        <taxon>Pseudomonadati</taxon>
        <taxon>Bacteroidota</taxon>
        <taxon>Flavobacteriia</taxon>
        <taxon>Flavobacteriales</taxon>
        <taxon>Flavobacteriaceae</taxon>
        <taxon>Flavobacterium</taxon>
    </lineage>
</organism>
<dbReference type="EMBL" id="CP150845">
    <property type="protein sequence ID" value="WYZ18698.1"/>
    <property type="molecule type" value="Genomic_DNA"/>
</dbReference>
<keyword evidence="2" id="KW-1185">Reference proteome</keyword>
<name>A0ABZ2UB45_9FLAO</name>
<evidence type="ECO:0000313" key="2">
    <source>
        <dbReference type="Proteomes" id="UP001623852"/>
    </source>
</evidence>
<protein>
    <submittedName>
        <fullName evidence="1">HTH domain-containing protein</fullName>
    </submittedName>
</protein>
<dbReference type="RefSeq" id="WP_406843562.1">
    <property type="nucleotide sequence ID" value="NZ_CP150845.1"/>
</dbReference>
<gene>
    <name evidence="1" type="ORF">AABD74_16175</name>
</gene>